<sequence length="111" mass="12086">MPQPQPAVPAEPEQSELDQAAEWLEKLAKDPMADAVRGRVRIVAVTPPAERGRYQECVVDLAVEAAGIAPVEVTQHVVFSRKRWPAVGVVLPARISVSVPENLEVAWDAMP</sequence>
<keyword evidence="2" id="KW-1185">Reference proteome</keyword>
<dbReference type="RefSeq" id="WP_121057634.1">
    <property type="nucleotide sequence ID" value="NZ_RCDB01000001.1"/>
</dbReference>
<reference evidence="1 2" key="1">
    <citation type="journal article" date="2015" name="Stand. Genomic Sci.">
        <title>Genomic Encyclopedia of Bacterial and Archaeal Type Strains, Phase III: the genomes of soil and plant-associated and newly described type strains.</title>
        <authorList>
            <person name="Whitman W.B."/>
            <person name="Woyke T."/>
            <person name="Klenk H.P."/>
            <person name="Zhou Y."/>
            <person name="Lilburn T.G."/>
            <person name="Beck B.J."/>
            <person name="De Vos P."/>
            <person name="Vandamme P."/>
            <person name="Eisen J.A."/>
            <person name="Garrity G."/>
            <person name="Hugenholtz P."/>
            <person name="Kyrpides N.C."/>
        </authorList>
    </citation>
    <scope>NUCLEOTIDE SEQUENCE [LARGE SCALE GENOMIC DNA]</scope>
    <source>
        <strain evidence="1 2">S2T63</strain>
    </source>
</reference>
<gene>
    <name evidence="1" type="ORF">C7474_0809</name>
</gene>
<name>A0A498CLL7_9MICO</name>
<dbReference type="AlphaFoldDB" id="A0A498CLL7"/>
<evidence type="ECO:0000313" key="2">
    <source>
        <dbReference type="Proteomes" id="UP000273158"/>
    </source>
</evidence>
<dbReference type="Proteomes" id="UP000273158">
    <property type="component" value="Unassembled WGS sequence"/>
</dbReference>
<dbReference type="EMBL" id="RCDB01000001">
    <property type="protein sequence ID" value="RLK52851.1"/>
    <property type="molecule type" value="Genomic_DNA"/>
</dbReference>
<organism evidence="1 2">
    <name type="scientific">Microbacterium telephonicum</name>
    <dbReference type="NCBI Taxonomy" id="1714841"/>
    <lineage>
        <taxon>Bacteria</taxon>
        <taxon>Bacillati</taxon>
        <taxon>Actinomycetota</taxon>
        <taxon>Actinomycetes</taxon>
        <taxon>Micrococcales</taxon>
        <taxon>Microbacteriaceae</taxon>
        <taxon>Microbacterium</taxon>
    </lineage>
</organism>
<proteinExistence type="predicted"/>
<evidence type="ECO:0000313" key="1">
    <source>
        <dbReference type="EMBL" id="RLK52851.1"/>
    </source>
</evidence>
<protein>
    <submittedName>
        <fullName evidence="1">Uncharacterized protein</fullName>
    </submittedName>
</protein>
<comment type="caution">
    <text evidence="1">The sequence shown here is derived from an EMBL/GenBank/DDBJ whole genome shotgun (WGS) entry which is preliminary data.</text>
</comment>
<accession>A0A498CLL7</accession>
<dbReference type="OrthoDB" id="5079717at2"/>